<reference evidence="2 3" key="1">
    <citation type="journal article" date="2014" name="Virology">
        <title>Metagenomic analysis of viromes of dromedary camel fecal samples reveals large number and high diversity of circoviruses and picobirnaviruses.</title>
        <authorList>
            <person name="Woo P.C.Y."/>
            <person name="Lau S.K.P."/>
            <person name="Teng J.L.L."/>
            <person name="Tsang A.K.L."/>
            <person name="Joseph M."/>
            <person name="Wong E.Y.M."/>
            <person name="Tang Y."/>
            <person name="Sivakumar S."/>
            <person name="Bai R."/>
            <person name="Wernery R."/>
            <person name="Wernery U."/>
            <person name="Yuen K.-Y."/>
        </authorList>
    </citation>
    <scope>NUCLEOTIDE SEQUENCE [LARGE SCALE GENOMIC DNA]</scope>
    <source>
        <strain evidence="2">DcSCV_c1378</strain>
    </source>
</reference>
<dbReference type="KEGG" id="vg:37620366"/>
<evidence type="ECO:0000313" key="2">
    <source>
        <dbReference type="EMBL" id="AIY31252.1"/>
    </source>
</evidence>
<accession>A0A0A1EIN5</accession>
<dbReference type="RefSeq" id="YP_009508848.1">
    <property type="nucleotide sequence ID" value="NC_039064.1"/>
</dbReference>
<dbReference type="GeneID" id="37620366"/>
<evidence type="ECO:0000313" key="3">
    <source>
        <dbReference type="Proteomes" id="UP000171893"/>
    </source>
</evidence>
<keyword evidence="3" id="KW-1185">Reference proteome</keyword>
<dbReference type="EMBL" id="KM573772">
    <property type="protein sequence ID" value="AIY31252.1"/>
    <property type="molecule type" value="Genomic_DNA"/>
</dbReference>
<evidence type="ECO:0000256" key="1">
    <source>
        <dbReference type="SAM" id="Phobius"/>
    </source>
</evidence>
<name>A0A0A1EIN5_9VIRU</name>
<gene>
    <name evidence="2" type="primary">cap</name>
</gene>
<proteinExistence type="predicted"/>
<keyword evidence="1" id="KW-0472">Membrane</keyword>
<feature type="transmembrane region" description="Helical" evidence="1">
    <location>
        <begin position="6"/>
        <end position="24"/>
    </location>
</feature>
<protein>
    <submittedName>
        <fullName evidence="2">Putative capsid protein</fullName>
    </submittedName>
</protein>
<keyword evidence="1" id="KW-0812">Transmembrane</keyword>
<keyword evidence="1" id="KW-1133">Transmembrane helix</keyword>
<sequence length="122" mass="14240">MYPILPLLVILSMPMVFLSILSWRNDMASYRQYRHQSSSNFGRPSSMRFDLDPRTRYELSKVPFIGDAFRYMDQTKYYNDYLASRGMTWNDVKYPALLSGSGAYGVAASGYRVSKNFLKLYR</sequence>
<dbReference type="Proteomes" id="UP000171893">
    <property type="component" value="Segment"/>
</dbReference>
<organism evidence="2 3">
    <name type="scientific">Camel associated porprismacovirus 1</name>
    <dbReference type="NCBI Taxonomy" id="2170105"/>
    <lineage>
        <taxon>Viruses</taxon>
        <taxon>Monodnaviria</taxon>
        <taxon>Shotokuvirae</taxon>
        <taxon>Cressdnaviricota</taxon>
        <taxon>Arfiviricetes</taxon>
        <taxon>Cremevirales</taxon>
        <taxon>Smacoviridae</taxon>
        <taxon>Porprismacovirus</taxon>
        <taxon>Porprismacovirus camas1</taxon>
    </lineage>
</organism>